<name>A0A0Q3IKH7_BRADI</name>
<organism evidence="1">
    <name type="scientific">Brachypodium distachyon</name>
    <name type="common">Purple false brome</name>
    <name type="synonym">Trachynia distachya</name>
    <dbReference type="NCBI Taxonomy" id="15368"/>
    <lineage>
        <taxon>Eukaryota</taxon>
        <taxon>Viridiplantae</taxon>
        <taxon>Streptophyta</taxon>
        <taxon>Embryophyta</taxon>
        <taxon>Tracheophyta</taxon>
        <taxon>Spermatophyta</taxon>
        <taxon>Magnoliopsida</taxon>
        <taxon>Liliopsida</taxon>
        <taxon>Poales</taxon>
        <taxon>Poaceae</taxon>
        <taxon>BOP clade</taxon>
        <taxon>Pooideae</taxon>
        <taxon>Stipodae</taxon>
        <taxon>Brachypodieae</taxon>
        <taxon>Brachypodium</taxon>
    </lineage>
</organism>
<gene>
    <name evidence="1" type="ORF">BRADI_4g07452v3</name>
</gene>
<keyword evidence="3" id="KW-1185">Reference proteome</keyword>
<reference evidence="1" key="2">
    <citation type="submission" date="2017-06" db="EMBL/GenBank/DDBJ databases">
        <title>WGS assembly of Brachypodium distachyon.</title>
        <authorList>
            <consortium name="The International Brachypodium Initiative"/>
            <person name="Lucas S."/>
            <person name="Harmon-Smith M."/>
            <person name="Lail K."/>
            <person name="Tice H."/>
            <person name="Grimwood J."/>
            <person name="Bruce D."/>
            <person name="Barry K."/>
            <person name="Shu S."/>
            <person name="Lindquist E."/>
            <person name="Wang M."/>
            <person name="Pitluck S."/>
            <person name="Vogel J.P."/>
            <person name="Garvin D.F."/>
            <person name="Mockler T.C."/>
            <person name="Schmutz J."/>
            <person name="Rokhsar D."/>
            <person name="Bevan M.W."/>
        </authorList>
    </citation>
    <scope>NUCLEOTIDE SEQUENCE</scope>
    <source>
        <strain evidence="1">Bd21</strain>
    </source>
</reference>
<dbReference type="EMBL" id="CM000883">
    <property type="protein sequence ID" value="KQJ86736.1"/>
    <property type="molecule type" value="Genomic_DNA"/>
</dbReference>
<dbReference type="AlphaFoldDB" id="A0A0Q3IKH7"/>
<dbReference type="InParanoid" id="A0A0Q3IKH7"/>
<dbReference type="EnsemblPlants" id="KQJ86736">
    <property type="protein sequence ID" value="KQJ86736"/>
    <property type="gene ID" value="BRADI_4g07452v3"/>
</dbReference>
<accession>A0A0Q3IKH7</accession>
<dbReference type="Proteomes" id="UP000008810">
    <property type="component" value="Chromosome 4"/>
</dbReference>
<evidence type="ECO:0000313" key="1">
    <source>
        <dbReference type="EMBL" id="KQJ86736.1"/>
    </source>
</evidence>
<protein>
    <submittedName>
        <fullName evidence="1 2">Uncharacterized protein</fullName>
    </submittedName>
</protein>
<evidence type="ECO:0000313" key="3">
    <source>
        <dbReference type="Proteomes" id="UP000008810"/>
    </source>
</evidence>
<reference evidence="2" key="3">
    <citation type="submission" date="2018-08" db="UniProtKB">
        <authorList>
            <consortium name="EnsemblPlants"/>
        </authorList>
    </citation>
    <scope>IDENTIFICATION</scope>
    <source>
        <strain evidence="2">cv. Bd21</strain>
    </source>
</reference>
<reference evidence="1 2" key="1">
    <citation type="journal article" date="2010" name="Nature">
        <title>Genome sequencing and analysis of the model grass Brachypodium distachyon.</title>
        <authorList>
            <consortium name="International Brachypodium Initiative"/>
        </authorList>
    </citation>
    <scope>NUCLEOTIDE SEQUENCE [LARGE SCALE GENOMIC DNA]</scope>
    <source>
        <strain evidence="1 2">Bd21</strain>
    </source>
</reference>
<proteinExistence type="predicted"/>
<sequence length="32" mass="3748">MLMTMMRRGVAFSFCFCISEVQSMMMHCTAHE</sequence>
<dbReference type="Gramene" id="KQJ86736">
    <property type="protein sequence ID" value="KQJ86736"/>
    <property type="gene ID" value="BRADI_4g07452v3"/>
</dbReference>
<evidence type="ECO:0000313" key="2">
    <source>
        <dbReference type="EnsemblPlants" id="KQJ86736"/>
    </source>
</evidence>